<evidence type="ECO:0000313" key="3">
    <source>
        <dbReference type="Proteomes" id="UP000680116"/>
    </source>
</evidence>
<accession>A0ABM8UC40</accession>
<keyword evidence="3" id="KW-1185">Reference proteome</keyword>
<reference evidence="2 3" key="1">
    <citation type="submission" date="2021-04" db="EMBL/GenBank/DDBJ databases">
        <authorList>
            <person name="Rodrigo-Torres L."/>
            <person name="Arahal R. D."/>
            <person name="Lucena T."/>
        </authorList>
    </citation>
    <scope>NUCLEOTIDE SEQUENCE [LARGE SCALE GENOMIC DNA]</scope>
    <source>
        <strain evidence="2 3">CECT 30171</strain>
    </source>
</reference>
<evidence type="ECO:0000313" key="2">
    <source>
        <dbReference type="EMBL" id="CAG4967952.1"/>
    </source>
</evidence>
<keyword evidence="1" id="KW-0812">Transmembrane</keyword>
<keyword evidence="1" id="KW-0472">Membrane</keyword>
<dbReference type="EMBL" id="OU015430">
    <property type="protein sequence ID" value="CAG4967952.1"/>
    <property type="molecule type" value="Genomic_DNA"/>
</dbReference>
<proteinExistence type="predicted"/>
<evidence type="ECO:0008006" key="4">
    <source>
        <dbReference type="Google" id="ProtNLM"/>
    </source>
</evidence>
<keyword evidence="1" id="KW-1133">Transmembrane helix</keyword>
<feature type="transmembrane region" description="Helical" evidence="1">
    <location>
        <begin position="27"/>
        <end position="48"/>
    </location>
</feature>
<sequence>MLVIILAALLALALVAADPPTSSRDFALVALFSGTPALLIAYPGMWLFSRIPNSVLVAADRIAVGREVTPLAQVQSAIVGTTRMGGMEHRVFTFRTKDGREYLYGIGRKVNSEQLAAFLQQAGVREPPA</sequence>
<organism evidence="2 3">
    <name type="scientific">Novilysobacter luteus</name>
    <dbReference type="NCBI Taxonomy" id="2822368"/>
    <lineage>
        <taxon>Bacteria</taxon>
        <taxon>Pseudomonadati</taxon>
        <taxon>Pseudomonadota</taxon>
        <taxon>Gammaproteobacteria</taxon>
        <taxon>Lysobacterales</taxon>
        <taxon>Lysobacteraceae</taxon>
        <taxon>Novilysobacter</taxon>
    </lineage>
</organism>
<gene>
    <name evidence="2" type="ORF">LYB30171_00159</name>
</gene>
<name>A0ABM8UC40_9GAMM</name>
<protein>
    <recommendedName>
        <fullName evidence="4">PH domain-containing protein</fullName>
    </recommendedName>
</protein>
<dbReference type="Proteomes" id="UP000680116">
    <property type="component" value="Chromosome"/>
</dbReference>
<evidence type="ECO:0000256" key="1">
    <source>
        <dbReference type="SAM" id="Phobius"/>
    </source>
</evidence>